<dbReference type="Proteomes" id="UP000887566">
    <property type="component" value="Unplaced"/>
</dbReference>
<evidence type="ECO:0000313" key="2">
    <source>
        <dbReference type="WBParaSite" id="PSAMB.scaffold6873size8657.g29232.t1"/>
    </source>
</evidence>
<keyword evidence="1" id="KW-1185">Reference proteome</keyword>
<dbReference type="WBParaSite" id="PSAMB.scaffold6873size8657.g29232.t1">
    <property type="protein sequence ID" value="PSAMB.scaffold6873size8657.g29232.t1"/>
    <property type="gene ID" value="PSAMB.scaffold6873size8657.g29232"/>
</dbReference>
<sequence>MNETERFAWRRVVPFRLIGSGHKRLYRRTKGRRERRSGGTCRRFLRCLAASKKCNRDSKTNAWTIIYVRRQPAITLLAVVAPLVSLSDIKPLLQQLAQKHDEAHSTKLQHRQLLRMAKK</sequence>
<dbReference type="AlphaFoldDB" id="A0A914X8N7"/>
<name>A0A914X8N7_9BILA</name>
<evidence type="ECO:0000313" key="1">
    <source>
        <dbReference type="Proteomes" id="UP000887566"/>
    </source>
</evidence>
<organism evidence="1 2">
    <name type="scientific">Plectus sambesii</name>
    <dbReference type="NCBI Taxonomy" id="2011161"/>
    <lineage>
        <taxon>Eukaryota</taxon>
        <taxon>Metazoa</taxon>
        <taxon>Ecdysozoa</taxon>
        <taxon>Nematoda</taxon>
        <taxon>Chromadorea</taxon>
        <taxon>Plectida</taxon>
        <taxon>Plectina</taxon>
        <taxon>Plectoidea</taxon>
        <taxon>Plectidae</taxon>
        <taxon>Plectus</taxon>
    </lineage>
</organism>
<reference evidence="2" key="1">
    <citation type="submission" date="2022-11" db="UniProtKB">
        <authorList>
            <consortium name="WormBaseParasite"/>
        </authorList>
    </citation>
    <scope>IDENTIFICATION</scope>
</reference>
<proteinExistence type="predicted"/>
<protein>
    <submittedName>
        <fullName evidence="2">Uncharacterized protein</fullName>
    </submittedName>
</protein>
<accession>A0A914X8N7</accession>